<dbReference type="InterPro" id="IPR026843">
    <property type="entry name" value="SbcD_C"/>
</dbReference>
<dbReference type="InterPro" id="IPR041796">
    <property type="entry name" value="Mre11_N"/>
</dbReference>
<dbReference type="InterPro" id="IPR004843">
    <property type="entry name" value="Calcineurin-like_PHP"/>
</dbReference>
<feature type="domain" description="Calcineurin-like phosphoesterase" evidence="8">
    <location>
        <begin position="1"/>
        <end position="225"/>
    </location>
</feature>
<dbReference type="EMBL" id="NIPR01000005">
    <property type="protein sequence ID" value="PMD72974.1"/>
    <property type="molecule type" value="Genomic_DNA"/>
</dbReference>
<keyword evidence="7" id="KW-0233">DNA recombination</keyword>
<dbReference type="Proteomes" id="UP000235649">
    <property type="component" value="Unassembled WGS sequence"/>
</dbReference>
<sequence length="395" mass="45646">MKLLHTADWHIGRTLNGYSLLNEQKHAFEQILTIARDEQVDGIVIAGDIYDRAVPNPEAVTALTDMLKKMNLENHFPIYAISGNHDSATRLSSGREWMEYTNFHLNTFLEETFTPIELDTVQIFMLPFFDPLDARVYYHHQGLDDEKVKNIVTINDAMNLIIKDIIKKFDPNKRHILITHFSVTPNKDKEIDLTSETTSKVGGLATLTTEQFKDFDYVMMGHIHTRFASPNKNIRYSGSPVKFNIKEARVKGQSKGVDIVNIDDEITRDFKPITPKTDLIVLEENWDTLCDQNFYTKQPVKEAWFAITVKDFDRSEHVQLNTRSELEQIYGTVVELNYESNSTSLSQQDFTTDITDLSPEKTVSEFFQTIMQEQPSHQQKQLIETIFNEVERDNK</sequence>
<keyword evidence="6 7" id="KW-0269">Exonuclease</keyword>
<evidence type="ECO:0000259" key="8">
    <source>
        <dbReference type="Pfam" id="PF00149"/>
    </source>
</evidence>
<dbReference type="InterPro" id="IPR050535">
    <property type="entry name" value="DNA_Repair-Maintenance_Comp"/>
</dbReference>
<keyword evidence="7" id="KW-0235">DNA replication</keyword>
<evidence type="ECO:0000256" key="7">
    <source>
        <dbReference type="RuleBase" id="RU363069"/>
    </source>
</evidence>
<evidence type="ECO:0000313" key="11">
    <source>
        <dbReference type="Proteomes" id="UP000235649"/>
    </source>
</evidence>
<comment type="function">
    <text evidence="7">SbcCD cleaves DNA hairpin structures. These structures can inhibit DNA replication and are intermediates in certain DNA recombination reactions. The complex acts as a 3'-&gt;5' double strand exonuclease that can open hairpins. It also has a 5' single-strand endonuclease activity.</text>
</comment>
<comment type="subunit">
    <text evidence="2 7">Heterodimer of SbcC and SbcD.</text>
</comment>
<dbReference type="AlphaFoldDB" id="A0A2N7AW49"/>
<dbReference type="RefSeq" id="WP_102195306.1">
    <property type="nucleotide sequence ID" value="NZ_NIPR01000005.1"/>
</dbReference>
<gene>
    <name evidence="7" type="primary">sbcD</name>
    <name evidence="10" type="ORF">CBP76_02235</name>
</gene>
<evidence type="ECO:0000256" key="5">
    <source>
        <dbReference type="ARBA" id="ARBA00022801"/>
    </source>
</evidence>
<proteinExistence type="inferred from homology"/>
<evidence type="ECO:0000256" key="2">
    <source>
        <dbReference type="ARBA" id="ARBA00011322"/>
    </source>
</evidence>
<evidence type="ECO:0000313" key="10">
    <source>
        <dbReference type="EMBL" id="PMD72974.1"/>
    </source>
</evidence>
<evidence type="ECO:0000259" key="9">
    <source>
        <dbReference type="Pfam" id="PF12320"/>
    </source>
</evidence>
<dbReference type="Pfam" id="PF12320">
    <property type="entry name" value="SbcD_C"/>
    <property type="match status" value="1"/>
</dbReference>
<dbReference type="GO" id="GO:0004519">
    <property type="term" value="F:endonuclease activity"/>
    <property type="evidence" value="ECO:0007669"/>
    <property type="project" value="UniProtKB-KW"/>
</dbReference>
<dbReference type="SUPFAM" id="SSF56300">
    <property type="entry name" value="Metallo-dependent phosphatases"/>
    <property type="match status" value="1"/>
</dbReference>
<reference evidence="10 11" key="1">
    <citation type="submission" date="2017-05" db="EMBL/GenBank/DDBJ databases">
        <title>Lactobacillus nurukis nov., sp. nov., isolated from nuruk.</title>
        <authorList>
            <person name="Kim S.-J."/>
        </authorList>
    </citation>
    <scope>NUCLEOTIDE SEQUENCE [LARGE SCALE GENOMIC DNA]</scope>
    <source>
        <strain evidence="10 11">SYF10-1a</strain>
    </source>
</reference>
<dbReference type="Gene3D" id="3.60.21.10">
    <property type="match status" value="1"/>
</dbReference>
<evidence type="ECO:0000256" key="6">
    <source>
        <dbReference type="ARBA" id="ARBA00022839"/>
    </source>
</evidence>
<organism evidence="10 11">
    <name type="scientific">Companilactobacillus nuruki</name>
    <dbReference type="NCBI Taxonomy" id="1993540"/>
    <lineage>
        <taxon>Bacteria</taxon>
        <taxon>Bacillati</taxon>
        <taxon>Bacillota</taxon>
        <taxon>Bacilli</taxon>
        <taxon>Lactobacillales</taxon>
        <taxon>Lactobacillaceae</taxon>
        <taxon>Companilactobacillus</taxon>
    </lineage>
</organism>
<evidence type="ECO:0000256" key="1">
    <source>
        <dbReference type="ARBA" id="ARBA00010555"/>
    </source>
</evidence>
<accession>A0A2N7AW49</accession>
<keyword evidence="5 7" id="KW-0378">Hydrolase</keyword>
<dbReference type="GO" id="GO:0008408">
    <property type="term" value="F:3'-5' exonuclease activity"/>
    <property type="evidence" value="ECO:0007669"/>
    <property type="project" value="InterPro"/>
</dbReference>
<dbReference type="InterPro" id="IPR004593">
    <property type="entry name" value="SbcD"/>
</dbReference>
<dbReference type="GO" id="GO:0006260">
    <property type="term" value="P:DNA replication"/>
    <property type="evidence" value="ECO:0007669"/>
    <property type="project" value="UniProtKB-KW"/>
</dbReference>
<protein>
    <recommendedName>
        <fullName evidence="3 7">Nuclease SbcCD subunit D</fullName>
    </recommendedName>
</protein>
<keyword evidence="7" id="KW-0255">Endonuclease</keyword>
<feature type="domain" description="Nuclease SbcCD subunit D C-terminal" evidence="9">
    <location>
        <begin position="276"/>
        <end position="368"/>
    </location>
</feature>
<comment type="similarity">
    <text evidence="1 7">Belongs to the SbcD family.</text>
</comment>
<evidence type="ECO:0000256" key="3">
    <source>
        <dbReference type="ARBA" id="ARBA00013365"/>
    </source>
</evidence>
<dbReference type="PANTHER" id="PTHR30337">
    <property type="entry name" value="COMPONENT OF ATP-DEPENDENT DSDNA EXONUCLEASE"/>
    <property type="match status" value="1"/>
</dbReference>
<dbReference type="InterPro" id="IPR029052">
    <property type="entry name" value="Metallo-depent_PP-like"/>
</dbReference>
<dbReference type="OrthoDB" id="9773856at2"/>
<keyword evidence="11" id="KW-1185">Reference proteome</keyword>
<dbReference type="CDD" id="cd00840">
    <property type="entry name" value="MPP_Mre11_N"/>
    <property type="match status" value="1"/>
</dbReference>
<dbReference type="NCBIfam" id="TIGR00619">
    <property type="entry name" value="sbcd"/>
    <property type="match status" value="1"/>
</dbReference>
<keyword evidence="4 7" id="KW-0540">Nuclease</keyword>
<dbReference type="PANTHER" id="PTHR30337:SF0">
    <property type="entry name" value="NUCLEASE SBCCD SUBUNIT D"/>
    <property type="match status" value="1"/>
</dbReference>
<dbReference type="GO" id="GO:0006310">
    <property type="term" value="P:DNA recombination"/>
    <property type="evidence" value="ECO:0007669"/>
    <property type="project" value="UniProtKB-KW"/>
</dbReference>
<dbReference type="Pfam" id="PF00149">
    <property type="entry name" value="Metallophos"/>
    <property type="match status" value="1"/>
</dbReference>
<evidence type="ECO:0000256" key="4">
    <source>
        <dbReference type="ARBA" id="ARBA00022722"/>
    </source>
</evidence>
<comment type="caution">
    <text evidence="10">The sequence shown here is derived from an EMBL/GenBank/DDBJ whole genome shotgun (WGS) entry which is preliminary data.</text>
</comment>
<name>A0A2N7AW49_9LACO</name>